<protein>
    <submittedName>
        <fullName evidence="1">Uncharacterized protein</fullName>
    </submittedName>
</protein>
<dbReference type="AlphaFoldDB" id="A0A2H0UI09"/>
<comment type="caution">
    <text evidence="1">The sequence shown here is derived from an EMBL/GenBank/DDBJ whole genome shotgun (WGS) entry which is preliminary data.</text>
</comment>
<evidence type="ECO:0000313" key="2">
    <source>
        <dbReference type="Proteomes" id="UP000229612"/>
    </source>
</evidence>
<reference evidence="2" key="1">
    <citation type="submission" date="2017-09" db="EMBL/GenBank/DDBJ databases">
        <title>Depth-based differentiation of microbial function through sediment-hosted aquifers and enrichment of novel symbionts in the deep terrestrial subsurface.</title>
        <authorList>
            <person name="Probst A.J."/>
            <person name="Ladd B."/>
            <person name="Jarett J.K."/>
            <person name="Geller-Mcgrath D.E."/>
            <person name="Sieber C.M.K."/>
            <person name="Emerson J.B."/>
            <person name="Anantharaman K."/>
            <person name="Thomas B.C."/>
            <person name="Malmstrom R."/>
            <person name="Stieglmeier M."/>
            <person name="Klingl A."/>
            <person name="Woyke T."/>
            <person name="Ryan C.M."/>
            <person name="Banfield J.F."/>
        </authorList>
    </citation>
    <scope>NUCLEOTIDE SEQUENCE [LARGE SCALE GENOMIC DNA]</scope>
</reference>
<sequence length="74" mass="8575">MQMTVENLTVAEKQTIMSFLERQDGVNFELALQKIAKNFAPEGVTEASLRDFYFFEMKARNQRRFGARCTTAFT</sequence>
<organism evidence="1 2">
    <name type="scientific">Candidatus Kaiserbacteria bacterium CG10_big_fil_rev_8_21_14_0_10_44_10</name>
    <dbReference type="NCBI Taxonomy" id="1974606"/>
    <lineage>
        <taxon>Bacteria</taxon>
        <taxon>Candidatus Kaiseribacteriota</taxon>
    </lineage>
</organism>
<dbReference type="Proteomes" id="UP000229612">
    <property type="component" value="Unassembled WGS sequence"/>
</dbReference>
<accession>A0A2H0UI09</accession>
<name>A0A2H0UI09_9BACT</name>
<evidence type="ECO:0000313" key="1">
    <source>
        <dbReference type="EMBL" id="PIR86032.1"/>
    </source>
</evidence>
<gene>
    <name evidence="1" type="ORF">COU14_01305</name>
</gene>
<dbReference type="EMBL" id="PFBG01000013">
    <property type="protein sequence ID" value="PIR86032.1"/>
    <property type="molecule type" value="Genomic_DNA"/>
</dbReference>
<proteinExistence type="predicted"/>